<evidence type="ECO:0000256" key="3">
    <source>
        <dbReference type="ARBA" id="ARBA00023015"/>
    </source>
</evidence>
<keyword evidence="2" id="KW-0479">Metal-binding</keyword>
<protein>
    <recommendedName>
        <fullName evidence="8">Zn(2)-C6 fungal-type domain-containing protein</fullName>
    </recommendedName>
</protein>
<dbReference type="Proteomes" id="UP001148299">
    <property type="component" value="Unassembled WGS sequence"/>
</dbReference>
<dbReference type="AlphaFoldDB" id="A0A9W9QXX5"/>
<dbReference type="GO" id="GO:0003677">
    <property type="term" value="F:DNA binding"/>
    <property type="evidence" value="ECO:0007669"/>
    <property type="project" value="UniProtKB-KW"/>
</dbReference>
<keyword evidence="5" id="KW-0804">Transcription</keyword>
<dbReference type="CDD" id="cd00067">
    <property type="entry name" value="GAL4"/>
    <property type="match status" value="1"/>
</dbReference>
<feature type="domain" description="Zn(2)-C6 fungal-type" evidence="8">
    <location>
        <begin position="14"/>
        <end position="46"/>
    </location>
</feature>
<keyword evidence="3" id="KW-0805">Transcription regulation</keyword>
<dbReference type="PANTHER" id="PTHR31001:SF40">
    <property type="entry name" value="ZN(II)2CYS6 TRANSCRIPTION FACTOR (EUROFUNG)"/>
    <property type="match status" value="1"/>
</dbReference>
<evidence type="ECO:0000256" key="7">
    <source>
        <dbReference type="SAM" id="MobiDB-lite"/>
    </source>
</evidence>
<dbReference type="GO" id="GO:0006351">
    <property type="term" value="P:DNA-templated transcription"/>
    <property type="evidence" value="ECO:0007669"/>
    <property type="project" value="InterPro"/>
</dbReference>
<keyword evidence="6" id="KW-0539">Nucleus</keyword>
<dbReference type="SMART" id="SM00066">
    <property type="entry name" value="GAL4"/>
    <property type="match status" value="1"/>
</dbReference>
<comment type="subcellular location">
    <subcellularLocation>
        <location evidence="1">Nucleus</location>
    </subcellularLocation>
</comment>
<dbReference type="PANTHER" id="PTHR31001">
    <property type="entry name" value="UNCHARACTERIZED TRANSCRIPTIONAL REGULATORY PROTEIN"/>
    <property type="match status" value="1"/>
</dbReference>
<organism evidence="9 10">
    <name type="scientific">Penicillium brevicompactum</name>
    <dbReference type="NCBI Taxonomy" id="5074"/>
    <lineage>
        <taxon>Eukaryota</taxon>
        <taxon>Fungi</taxon>
        <taxon>Dikarya</taxon>
        <taxon>Ascomycota</taxon>
        <taxon>Pezizomycotina</taxon>
        <taxon>Eurotiomycetes</taxon>
        <taxon>Eurotiomycetidae</taxon>
        <taxon>Eurotiales</taxon>
        <taxon>Aspergillaceae</taxon>
        <taxon>Penicillium</taxon>
    </lineage>
</organism>
<reference evidence="9" key="2">
    <citation type="journal article" date="2023" name="IMA Fungus">
        <title>Comparative genomic study of the Penicillium genus elucidates a diverse pangenome and 15 lateral gene transfer events.</title>
        <authorList>
            <person name="Petersen C."/>
            <person name="Sorensen T."/>
            <person name="Nielsen M.R."/>
            <person name="Sondergaard T.E."/>
            <person name="Sorensen J.L."/>
            <person name="Fitzpatrick D.A."/>
            <person name="Frisvad J.C."/>
            <person name="Nielsen K.L."/>
        </authorList>
    </citation>
    <scope>NUCLEOTIDE SEQUENCE</scope>
    <source>
        <strain evidence="9">IBT 35675</strain>
    </source>
</reference>
<keyword evidence="10" id="KW-1185">Reference proteome</keyword>
<comment type="caution">
    <text evidence="9">The sequence shown here is derived from an EMBL/GenBank/DDBJ whole genome shotgun (WGS) entry which is preliminary data.</text>
</comment>
<evidence type="ECO:0000256" key="6">
    <source>
        <dbReference type="ARBA" id="ARBA00023242"/>
    </source>
</evidence>
<dbReference type="Gene3D" id="4.10.240.10">
    <property type="entry name" value="Zn(2)-C6 fungal-type DNA-binding domain"/>
    <property type="match status" value="1"/>
</dbReference>
<evidence type="ECO:0000313" key="10">
    <source>
        <dbReference type="Proteomes" id="UP001148299"/>
    </source>
</evidence>
<feature type="region of interest" description="Disordered" evidence="7">
    <location>
        <begin position="62"/>
        <end position="84"/>
    </location>
</feature>
<dbReference type="GO" id="GO:0008270">
    <property type="term" value="F:zinc ion binding"/>
    <property type="evidence" value="ECO:0007669"/>
    <property type="project" value="InterPro"/>
</dbReference>
<dbReference type="CDD" id="cd12148">
    <property type="entry name" value="fungal_TF_MHR"/>
    <property type="match status" value="1"/>
</dbReference>
<dbReference type="InterPro" id="IPR050613">
    <property type="entry name" value="Sec_Metabolite_Reg"/>
</dbReference>
<name>A0A9W9QXX5_PENBR</name>
<dbReference type="GO" id="GO:0000981">
    <property type="term" value="F:DNA-binding transcription factor activity, RNA polymerase II-specific"/>
    <property type="evidence" value="ECO:0007669"/>
    <property type="project" value="InterPro"/>
</dbReference>
<dbReference type="Pfam" id="PF00172">
    <property type="entry name" value="Zn_clus"/>
    <property type="match status" value="1"/>
</dbReference>
<dbReference type="GO" id="GO:0005634">
    <property type="term" value="C:nucleus"/>
    <property type="evidence" value="ECO:0007669"/>
    <property type="project" value="UniProtKB-SubCell"/>
</dbReference>
<evidence type="ECO:0000256" key="5">
    <source>
        <dbReference type="ARBA" id="ARBA00023163"/>
    </source>
</evidence>
<dbReference type="EMBL" id="JAPZBR010000006">
    <property type="protein sequence ID" value="KAJ5350131.1"/>
    <property type="molecule type" value="Genomic_DNA"/>
</dbReference>
<evidence type="ECO:0000259" key="8">
    <source>
        <dbReference type="PROSITE" id="PS50048"/>
    </source>
</evidence>
<gene>
    <name evidence="9" type="ORF">N7541_007858</name>
</gene>
<reference evidence="9" key="1">
    <citation type="submission" date="2022-12" db="EMBL/GenBank/DDBJ databases">
        <authorList>
            <person name="Petersen C."/>
        </authorList>
    </citation>
    <scope>NUCLEOTIDE SEQUENCE</scope>
    <source>
        <strain evidence="9">IBT 35675</strain>
    </source>
</reference>
<dbReference type="Pfam" id="PF04082">
    <property type="entry name" value="Fungal_trans"/>
    <property type="match status" value="1"/>
</dbReference>
<dbReference type="PROSITE" id="PS00463">
    <property type="entry name" value="ZN2_CY6_FUNGAL_1"/>
    <property type="match status" value="1"/>
</dbReference>
<dbReference type="InterPro" id="IPR001138">
    <property type="entry name" value="Zn2Cys6_DnaBD"/>
</dbReference>
<dbReference type="SUPFAM" id="SSF57701">
    <property type="entry name" value="Zn2/Cys6 DNA-binding domain"/>
    <property type="match status" value="1"/>
</dbReference>
<evidence type="ECO:0000256" key="2">
    <source>
        <dbReference type="ARBA" id="ARBA00022723"/>
    </source>
</evidence>
<keyword evidence="4" id="KW-0238">DNA-binding</keyword>
<evidence type="ECO:0000313" key="9">
    <source>
        <dbReference type="EMBL" id="KAJ5350131.1"/>
    </source>
</evidence>
<proteinExistence type="predicted"/>
<dbReference type="InterPro" id="IPR007219">
    <property type="entry name" value="XnlR_reg_dom"/>
</dbReference>
<evidence type="ECO:0000256" key="4">
    <source>
        <dbReference type="ARBA" id="ARBA00023125"/>
    </source>
</evidence>
<accession>A0A9W9QXX5</accession>
<dbReference type="InterPro" id="IPR036864">
    <property type="entry name" value="Zn2-C6_fun-type_DNA-bd_sf"/>
</dbReference>
<sequence>MSTPDRRRNRSLASCEPCRKGKIRCDHQKPICGSCSRRQAQSECWYHPAPLTKQPSRVIRASGVSRRQRKAFPQGSGEPSEVSINMPTSLASYSTADELIPGSSGTSRPISNEPTAHGEQISTMTHIVSWLENLPLIERLLNRYFASIHNPLLAKPVVLQTVASLREFLAASGYIQEETEQQIVIRDIQQLAAHVFRTSLSEIRLAPSMSLRDFCAEFSGENLRVETLGFLYTVAARASIYDTQAMPESKNFMQEMSWYSNASLHLAREIAPQTSDMIIWLALDNLQLITMLEGDASMSVRRRIGGLATDIFALGLNREATYSSESIPFFLAECRRKTFSAAYYLDKLIAIFFNQPPCISIRHSDCKPPLDLSDEQIFSLSFDDPAMESTVDHDGWNRNGGFRSTTWARVRYIFAQFREHVIEYQLSSSSANEDELRYAHPSTWINVSSNMNQGFVSALSSSYRKDCWSSVLPAHVSLMLCKVYLPFLHTNFLICQKLGNGAPSSQSELLAIALEMLEVVVQVASARSRPSLLMRDLPGLVSNSLRPTIDNMLTYGVSCATTLLSALMDSVQKPTGNLPPGIKASTLIRSLSVFISHLENLSGSQQCNQALCEEAAKSLSSQLDRVLDSLSSASEDLALTTPLSMGFATSEYSHISHVDAEEPSSFQIGNAESFDWATWIIHADLEIVSCD</sequence>
<dbReference type="PROSITE" id="PS50048">
    <property type="entry name" value="ZN2_CY6_FUNGAL_2"/>
    <property type="match status" value="1"/>
</dbReference>
<evidence type="ECO:0000256" key="1">
    <source>
        <dbReference type="ARBA" id="ARBA00004123"/>
    </source>
</evidence>